<dbReference type="Gene3D" id="1.10.530.10">
    <property type="match status" value="1"/>
</dbReference>
<accession>A0ABT2ZV49</accession>
<dbReference type="InterPro" id="IPR052354">
    <property type="entry name" value="Cell_Wall_Dynamics_Protein"/>
</dbReference>
<dbReference type="RefSeq" id="WP_263846910.1">
    <property type="nucleotide sequence ID" value="NZ_JAOWKW010000001.1"/>
</dbReference>
<dbReference type="SUPFAM" id="SSF53955">
    <property type="entry name" value="Lysozyme-like"/>
    <property type="match status" value="1"/>
</dbReference>
<proteinExistence type="predicted"/>
<keyword evidence="4" id="KW-1185">Reference proteome</keyword>
<reference evidence="3 4" key="1">
    <citation type="submission" date="2022-10" db="EMBL/GenBank/DDBJ databases">
        <title>Sinirhodobacter sp. nov., isolated from ocean surface sediments.</title>
        <authorList>
            <person name="He W."/>
            <person name="Wang L."/>
            <person name="Zhang D.-F."/>
        </authorList>
    </citation>
    <scope>NUCLEOTIDE SEQUENCE [LARGE SCALE GENOMIC DNA]</scope>
    <source>
        <strain evidence="3 4">WL0115</strain>
    </source>
</reference>
<dbReference type="InterPro" id="IPR002477">
    <property type="entry name" value="Peptidoglycan-bd-like"/>
</dbReference>
<feature type="domain" description="Peptidoglycan binding-like" evidence="2">
    <location>
        <begin position="193"/>
        <end position="216"/>
    </location>
</feature>
<gene>
    <name evidence="3" type="ORF">OE699_02065</name>
</gene>
<dbReference type="Proteomes" id="UP001526166">
    <property type="component" value="Unassembled WGS sequence"/>
</dbReference>
<dbReference type="InterPro" id="IPR036366">
    <property type="entry name" value="PGBDSf"/>
</dbReference>
<evidence type="ECO:0000313" key="4">
    <source>
        <dbReference type="Proteomes" id="UP001526166"/>
    </source>
</evidence>
<sequence>MPINEMQLASMMGRQPNDNACSVMVSVNKYGGRIGLNYRHRLAHFMAQIMHESGMFKYDKEVWGPTKAQERYDTRTDLGNTPEKDGDGKKYLGRTGIQITGKENTRAFRDWCRSIGLNPPDFVNDPDAMLADPWEGLGPIWYWSTRDLNRYADQNNIEMVTRRINGGLNGFDDRVRLYTRAALVLAGYMPDDVKGFQRAHGLLVDGIAGPKTRDALHDELSRARPPIDYVEEPEVTQPASSGLFAALIAAIVAILKAIFGAKK</sequence>
<dbReference type="Pfam" id="PF01471">
    <property type="entry name" value="PG_binding_1"/>
    <property type="match status" value="1"/>
</dbReference>
<name>A0ABT2ZV49_9RHOB</name>
<dbReference type="PANTHER" id="PTHR34408:SF1">
    <property type="entry name" value="GLYCOSYL HYDROLASE FAMILY 19 DOMAIN-CONTAINING PROTEIN HI_1415"/>
    <property type="match status" value="1"/>
</dbReference>
<keyword evidence="1" id="KW-0812">Transmembrane</keyword>
<evidence type="ECO:0000313" key="3">
    <source>
        <dbReference type="EMBL" id="MCV2877625.1"/>
    </source>
</evidence>
<organism evidence="3 4">
    <name type="scientific">Sedimentimonas flavescens</name>
    <dbReference type="NCBI Taxonomy" id="2851012"/>
    <lineage>
        <taxon>Bacteria</taxon>
        <taxon>Pseudomonadati</taxon>
        <taxon>Pseudomonadota</taxon>
        <taxon>Alphaproteobacteria</taxon>
        <taxon>Rhodobacterales</taxon>
        <taxon>Rhodobacter group</taxon>
        <taxon>Sedimentimonas</taxon>
    </lineage>
</organism>
<dbReference type="SUPFAM" id="SSF47090">
    <property type="entry name" value="PGBD-like"/>
    <property type="match status" value="1"/>
</dbReference>
<evidence type="ECO:0000259" key="2">
    <source>
        <dbReference type="Pfam" id="PF01471"/>
    </source>
</evidence>
<keyword evidence="1" id="KW-1133">Transmembrane helix</keyword>
<dbReference type="EMBL" id="JAOWKW010000001">
    <property type="protein sequence ID" value="MCV2877625.1"/>
    <property type="molecule type" value="Genomic_DNA"/>
</dbReference>
<dbReference type="InterPro" id="IPR036365">
    <property type="entry name" value="PGBD-like_sf"/>
</dbReference>
<comment type="caution">
    <text evidence="3">The sequence shown here is derived from an EMBL/GenBank/DDBJ whole genome shotgun (WGS) entry which is preliminary data.</text>
</comment>
<feature type="transmembrane region" description="Helical" evidence="1">
    <location>
        <begin position="242"/>
        <end position="259"/>
    </location>
</feature>
<protein>
    <submittedName>
        <fullName evidence="3">Peptidoglycan-binding protein</fullName>
    </submittedName>
</protein>
<evidence type="ECO:0000256" key="1">
    <source>
        <dbReference type="SAM" id="Phobius"/>
    </source>
</evidence>
<dbReference type="InterPro" id="IPR023346">
    <property type="entry name" value="Lysozyme-like_dom_sf"/>
</dbReference>
<keyword evidence="1" id="KW-0472">Membrane</keyword>
<dbReference type="Gene3D" id="1.10.101.10">
    <property type="entry name" value="PGBD-like superfamily/PGBD"/>
    <property type="match status" value="1"/>
</dbReference>
<dbReference type="PANTHER" id="PTHR34408">
    <property type="entry name" value="FAMILY PROTEIN, PUTATIVE-RELATED"/>
    <property type="match status" value="1"/>
</dbReference>